<keyword evidence="9" id="KW-0975">Bacterial flagellum</keyword>
<evidence type="ECO:0000256" key="6">
    <source>
        <dbReference type="ARBA" id="ARBA00022500"/>
    </source>
</evidence>
<dbReference type="PATRIC" id="fig|1396.535.peg.4301"/>
<dbReference type="GO" id="GO:0071973">
    <property type="term" value="P:bacterial-type flagellum-dependent cell motility"/>
    <property type="evidence" value="ECO:0007669"/>
    <property type="project" value="InterPro"/>
</dbReference>
<evidence type="ECO:0000313" key="10">
    <source>
        <dbReference type="EMBL" id="KZD72088.1"/>
    </source>
</evidence>
<evidence type="ECO:0000256" key="2">
    <source>
        <dbReference type="ARBA" id="ARBA00004413"/>
    </source>
</evidence>
<dbReference type="InterPro" id="IPR011002">
    <property type="entry name" value="FliG_a-hlx"/>
</dbReference>
<dbReference type="Pfam" id="PF01706">
    <property type="entry name" value="FliG_C"/>
    <property type="match status" value="1"/>
</dbReference>
<keyword evidence="10" id="KW-0282">Flagellum</keyword>
<keyword evidence="7" id="KW-0283">Flagellar rotation</keyword>
<dbReference type="GO" id="GO:0003774">
    <property type="term" value="F:cytoskeletal motor activity"/>
    <property type="evidence" value="ECO:0007669"/>
    <property type="project" value="InterPro"/>
</dbReference>
<organism evidence="10 11">
    <name type="scientific">Bacillus cereus</name>
    <dbReference type="NCBI Taxonomy" id="1396"/>
    <lineage>
        <taxon>Bacteria</taxon>
        <taxon>Bacillati</taxon>
        <taxon>Bacillota</taxon>
        <taxon>Bacilli</taxon>
        <taxon>Bacillales</taxon>
        <taxon>Bacillaceae</taxon>
        <taxon>Bacillus</taxon>
        <taxon>Bacillus cereus group</taxon>
    </lineage>
</organism>
<dbReference type="PANTHER" id="PTHR30534">
    <property type="entry name" value="FLAGELLAR MOTOR SWITCH PROTEIN FLIG"/>
    <property type="match status" value="1"/>
</dbReference>
<dbReference type="Proteomes" id="UP000076482">
    <property type="component" value="Unassembled WGS sequence"/>
</dbReference>
<dbReference type="Gene3D" id="1.10.220.30">
    <property type="match status" value="3"/>
</dbReference>
<sequence>MENALAGVRGRTKAAILLAFLPREVARQIGEYLDPLDIEIIGKEMLAIEETDPVIMEAVLQEFVSYMKGDSYGNVRGGIQGVVEIFGESLGEATFDEILKRIYRSNSRPFDSLKKFTDIGPLLTFLHTEDPQTIAIVVMHMKPSLGAQLVEGLSERKRYQVFKRLARMDQANKDILDKLENHLESKLETYMGEESTQTDGVKILVNILNNVPRSTERSFFDRLDSEDVKLAETIRNNMFVFEDIVKLDMFMLQKVVGSVDNNELLAKALKLAKEEIKEKFLAAMPDKRRAIIMDVSDGLMTKRSEAEEAQQTIANLVKELEKKGEIAIQRGDDDVILA</sequence>
<protein>
    <recommendedName>
        <fullName evidence="4">Flagellar motor switch protein FliG</fullName>
    </recommendedName>
</protein>
<dbReference type="GO" id="GO:0009425">
    <property type="term" value="C:bacterial-type flagellum basal body"/>
    <property type="evidence" value="ECO:0007669"/>
    <property type="project" value="UniProtKB-SubCell"/>
</dbReference>
<comment type="subcellular location">
    <subcellularLocation>
        <location evidence="1">Bacterial flagellum basal body</location>
    </subcellularLocation>
    <subcellularLocation>
        <location evidence="2">Cell membrane</location>
        <topology evidence="2">Peripheral membrane protein</topology>
        <orientation evidence="2">Cytoplasmic side</orientation>
    </subcellularLocation>
</comment>
<keyword evidence="10" id="KW-0969">Cilium</keyword>
<dbReference type="SUPFAM" id="SSF48029">
    <property type="entry name" value="FliG"/>
    <property type="match status" value="2"/>
</dbReference>
<keyword evidence="10" id="KW-0966">Cell projection</keyword>
<keyword evidence="8" id="KW-0472">Membrane</keyword>
<accession>A0A164QRS3</accession>
<dbReference type="InterPro" id="IPR023087">
    <property type="entry name" value="Flg_Motor_Flig_C"/>
</dbReference>
<keyword evidence="6" id="KW-0145">Chemotaxis</keyword>
<dbReference type="InterPro" id="IPR032779">
    <property type="entry name" value="FliG_M"/>
</dbReference>
<evidence type="ECO:0000256" key="5">
    <source>
        <dbReference type="ARBA" id="ARBA00022475"/>
    </source>
</evidence>
<reference evidence="10 11" key="1">
    <citation type="submission" date="2015-09" db="EMBL/GenBank/DDBJ databases">
        <title>Bacillus cereus food isolates.</title>
        <authorList>
            <person name="Boekhorst J."/>
        </authorList>
    </citation>
    <scope>NUCLEOTIDE SEQUENCE [LARGE SCALE GENOMIC DNA]</scope>
    <source>
        <strain evidence="10 11">B4088</strain>
    </source>
</reference>
<gene>
    <name evidence="10" type="ORF">B4088_0549</name>
</gene>
<dbReference type="Pfam" id="PF14842">
    <property type="entry name" value="FliG_N"/>
    <property type="match status" value="1"/>
</dbReference>
<evidence type="ECO:0000256" key="8">
    <source>
        <dbReference type="ARBA" id="ARBA00023136"/>
    </source>
</evidence>
<dbReference type="EMBL" id="LJKE01000015">
    <property type="protein sequence ID" value="KZD72088.1"/>
    <property type="molecule type" value="Genomic_DNA"/>
</dbReference>
<dbReference type="PANTHER" id="PTHR30534:SF0">
    <property type="entry name" value="FLAGELLAR MOTOR SWITCH PROTEIN FLIG"/>
    <property type="match status" value="1"/>
</dbReference>
<comment type="caution">
    <text evidence="10">The sequence shown here is derived from an EMBL/GenBank/DDBJ whole genome shotgun (WGS) entry which is preliminary data.</text>
</comment>
<evidence type="ECO:0000256" key="7">
    <source>
        <dbReference type="ARBA" id="ARBA00022779"/>
    </source>
</evidence>
<evidence type="ECO:0000256" key="9">
    <source>
        <dbReference type="ARBA" id="ARBA00023143"/>
    </source>
</evidence>
<dbReference type="PRINTS" id="PR00954">
    <property type="entry name" value="FLGMOTORFLIG"/>
</dbReference>
<dbReference type="InterPro" id="IPR000090">
    <property type="entry name" value="Flg_Motor_Flig"/>
</dbReference>
<keyword evidence="5" id="KW-1003">Cell membrane</keyword>
<name>A0A164QRS3_BACCE</name>
<evidence type="ECO:0000256" key="1">
    <source>
        <dbReference type="ARBA" id="ARBA00004117"/>
    </source>
</evidence>
<evidence type="ECO:0000256" key="4">
    <source>
        <dbReference type="ARBA" id="ARBA00021870"/>
    </source>
</evidence>
<dbReference type="Pfam" id="PF14841">
    <property type="entry name" value="FliG_M"/>
    <property type="match status" value="1"/>
</dbReference>
<dbReference type="RefSeq" id="WP_063259771.1">
    <property type="nucleotide sequence ID" value="NZ_LJKE01000015.1"/>
</dbReference>
<comment type="similarity">
    <text evidence="3">Belongs to the FliG family.</text>
</comment>
<proteinExistence type="inferred from homology"/>
<dbReference type="AlphaFoldDB" id="A0A164QRS3"/>
<dbReference type="InterPro" id="IPR028263">
    <property type="entry name" value="FliG_N"/>
</dbReference>
<dbReference type="GO" id="GO:0005886">
    <property type="term" value="C:plasma membrane"/>
    <property type="evidence" value="ECO:0007669"/>
    <property type="project" value="UniProtKB-SubCell"/>
</dbReference>
<evidence type="ECO:0000313" key="11">
    <source>
        <dbReference type="Proteomes" id="UP000076482"/>
    </source>
</evidence>
<evidence type="ECO:0000256" key="3">
    <source>
        <dbReference type="ARBA" id="ARBA00010299"/>
    </source>
</evidence>
<dbReference type="GO" id="GO:0006935">
    <property type="term" value="P:chemotaxis"/>
    <property type="evidence" value="ECO:0007669"/>
    <property type="project" value="UniProtKB-KW"/>
</dbReference>